<evidence type="ECO:0000313" key="3">
    <source>
        <dbReference type="Proteomes" id="UP000235005"/>
    </source>
</evidence>
<dbReference type="SUPFAM" id="SSF53474">
    <property type="entry name" value="alpha/beta-Hydrolases"/>
    <property type="match status" value="1"/>
</dbReference>
<dbReference type="AlphaFoldDB" id="A0A2N5X3T1"/>
<proteinExistence type="predicted"/>
<dbReference type="EMBL" id="PKUS01000008">
    <property type="protein sequence ID" value="PLW69156.1"/>
    <property type="molecule type" value="Genomic_DNA"/>
</dbReference>
<organism evidence="2 3">
    <name type="scientific">Pseudohalioglobus lutimaris</name>
    <dbReference type="NCBI Taxonomy" id="1737061"/>
    <lineage>
        <taxon>Bacteria</taxon>
        <taxon>Pseudomonadati</taxon>
        <taxon>Pseudomonadota</taxon>
        <taxon>Gammaproteobacteria</taxon>
        <taxon>Cellvibrionales</taxon>
        <taxon>Halieaceae</taxon>
        <taxon>Pseudohalioglobus</taxon>
    </lineage>
</organism>
<dbReference type="PRINTS" id="PR00111">
    <property type="entry name" value="ABHYDROLASE"/>
</dbReference>
<feature type="domain" description="AB hydrolase-1" evidence="1">
    <location>
        <begin position="34"/>
        <end position="138"/>
    </location>
</feature>
<dbReference type="PANTHER" id="PTHR43194">
    <property type="entry name" value="HYDROLASE ALPHA/BETA FOLD FAMILY"/>
    <property type="match status" value="1"/>
</dbReference>
<dbReference type="InterPro" id="IPR000073">
    <property type="entry name" value="AB_hydrolase_1"/>
</dbReference>
<protein>
    <submittedName>
        <fullName evidence="2">Alpha/beta hydrolase</fullName>
    </submittedName>
</protein>
<dbReference type="OrthoDB" id="9791366at2"/>
<comment type="caution">
    <text evidence="2">The sequence shown here is derived from an EMBL/GenBank/DDBJ whole genome shotgun (WGS) entry which is preliminary data.</text>
</comment>
<accession>A0A2N5X3T1</accession>
<evidence type="ECO:0000313" key="2">
    <source>
        <dbReference type="EMBL" id="PLW69156.1"/>
    </source>
</evidence>
<dbReference type="Gene3D" id="3.40.50.1820">
    <property type="entry name" value="alpha/beta hydrolase"/>
    <property type="match status" value="1"/>
</dbReference>
<dbReference type="InterPro" id="IPR029058">
    <property type="entry name" value="AB_hydrolase_fold"/>
</dbReference>
<name>A0A2N5X3T1_9GAMM</name>
<reference evidence="2 3" key="1">
    <citation type="submission" date="2018-01" db="EMBL/GenBank/DDBJ databases">
        <title>The draft genome sequence of Halioglobus lutimaris HF004.</title>
        <authorList>
            <person name="Du Z.-J."/>
            <person name="Shi M.-J."/>
        </authorList>
    </citation>
    <scope>NUCLEOTIDE SEQUENCE [LARGE SCALE GENOMIC DNA]</scope>
    <source>
        <strain evidence="2 3">HF004</strain>
    </source>
</reference>
<keyword evidence="3" id="KW-1185">Reference proteome</keyword>
<keyword evidence="2" id="KW-0378">Hydrolase</keyword>
<sequence>MANYSDHYYLSGDGLRLYARDYPCRDEANANPQTVLCMHGLTRNSADFAHLADHLSERYRVVAVDNRGRGLSEYDAHVANYTPATYVQDMFTLLADLNIDQVILCGTSMGGLMSFIMAAMQPARVRGMIINDIGPEVDQTGLDRIKNYVGKSRPVSSWPEAIVQAKEINAIAFPDFSDAEWEDFTRGIYRDEGGVPVLAYDPAISQPMEDEESAAVPPDLWPVFEACSSIPMLVIRGENSDILALDCVKTMSEKHSGLRYFEVPGRGHAPTLNEAAARVAIDDFLKSLC</sequence>
<dbReference type="InterPro" id="IPR050228">
    <property type="entry name" value="Carboxylesterase_BioH"/>
</dbReference>
<dbReference type="GO" id="GO:0016787">
    <property type="term" value="F:hydrolase activity"/>
    <property type="evidence" value="ECO:0007669"/>
    <property type="project" value="UniProtKB-KW"/>
</dbReference>
<dbReference type="Proteomes" id="UP000235005">
    <property type="component" value="Unassembled WGS sequence"/>
</dbReference>
<dbReference type="Pfam" id="PF00561">
    <property type="entry name" value="Abhydrolase_1"/>
    <property type="match status" value="1"/>
</dbReference>
<gene>
    <name evidence="2" type="ORF">C0039_08835</name>
</gene>
<dbReference type="PANTHER" id="PTHR43194:SF2">
    <property type="entry name" value="PEROXISOMAL MEMBRANE PROTEIN LPX1"/>
    <property type="match status" value="1"/>
</dbReference>
<dbReference type="RefSeq" id="WP_101517870.1">
    <property type="nucleotide sequence ID" value="NZ_PKUS01000008.1"/>
</dbReference>
<evidence type="ECO:0000259" key="1">
    <source>
        <dbReference type="Pfam" id="PF00561"/>
    </source>
</evidence>